<keyword evidence="2" id="KW-1185">Reference proteome</keyword>
<gene>
    <name evidence="1" type="ORF">I4F81_001610</name>
</gene>
<evidence type="ECO:0000313" key="1">
    <source>
        <dbReference type="EMBL" id="KAK1859011.1"/>
    </source>
</evidence>
<sequence>MATVAAMDGTEAAAAAVEVAADSVVDTAGVEAVADGVAEGGGDGAPAGGDVGAAAVDETAADGGTATADEPAGGAAAPVTGSVPPSPPSTASTESVPPSEADALARPQKSLKELSAQPSRFKAFLPPRANTAIFGRKKGPAGILNVVATASTDADGGVAVTGWAATRAHVLTTRPGLAPVTPARGWAPSLMSIAHNGVRAELVDMHVILTVCERNKMRLTHTAVDRFFEWYRLCQRFIASTVTIEEDLVMAPTEERTRGGLTAGLRLGARMKRRGRVQKLSLDVTALHEAFHPCLPAGEVLADLIALAGELTDAVLEYCTLIESLLPPRLEATFNRLEGRKLTGRVVKCHRRVSDDHVILMTRWMSSKAQLEFVATILMPSDFVCFSYHQWAKQVDKKHLGLARSFEEELKAELDEDDERWGRRPPVGEEGVRDSGPLPVGTGRGATGKREVEEGWYTPPLLASGALLPLVHASAWWEGRRVVLGG</sequence>
<proteinExistence type="predicted"/>
<dbReference type="Proteomes" id="UP000798662">
    <property type="component" value="Chromosome 1"/>
</dbReference>
<reference evidence="1" key="1">
    <citation type="submission" date="2019-11" db="EMBL/GenBank/DDBJ databases">
        <title>Nori genome reveals adaptations in red seaweeds to the harsh intertidal environment.</title>
        <authorList>
            <person name="Wang D."/>
            <person name="Mao Y."/>
        </authorList>
    </citation>
    <scope>NUCLEOTIDE SEQUENCE</scope>
    <source>
        <tissue evidence="1">Gametophyte</tissue>
    </source>
</reference>
<dbReference type="EMBL" id="CM020618">
    <property type="protein sequence ID" value="KAK1859011.1"/>
    <property type="molecule type" value="Genomic_DNA"/>
</dbReference>
<evidence type="ECO:0000313" key="2">
    <source>
        <dbReference type="Proteomes" id="UP000798662"/>
    </source>
</evidence>
<name>A0ACC3BNF3_PYRYE</name>
<protein>
    <submittedName>
        <fullName evidence="1">Uncharacterized protein</fullName>
    </submittedName>
</protein>
<organism evidence="1 2">
    <name type="scientific">Pyropia yezoensis</name>
    <name type="common">Susabi-nori</name>
    <name type="synonym">Porphyra yezoensis</name>
    <dbReference type="NCBI Taxonomy" id="2788"/>
    <lineage>
        <taxon>Eukaryota</taxon>
        <taxon>Rhodophyta</taxon>
        <taxon>Bangiophyceae</taxon>
        <taxon>Bangiales</taxon>
        <taxon>Bangiaceae</taxon>
        <taxon>Pyropia</taxon>
    </lineage>
</organism>
<accession>A0ACC3BNF3</accession>
<comment type="caution">
    <text evidence="1">The sequence shown here is derived from an EMBL/GenBank/DDBJ whole genome shotgun (WGS) entry which is preliminary data.</text>
</comment>